<dbReference type="SMART" id="SM00358">
    <property type="entry name" value="DSRM"/>
    <property type="match status" value="1"/>
</dbReference>
<comment type="subunit">
    <text evidence="9">Homodimer.</text>
</comment>
<dbReference type="CDD" id="cd00593">
    <property type="entry name" value="RIBOc"/>
    <property type="match status" value="1"/>
</dbReference>
<dbReference type="SMART" id="SM00535">
    <property type="entry name" value="RIBOc"/>
    <property type="match status" value="1"/>
</dbReference>
<dbReference type="SUPFAM" id="SSF54768">
    <property type="entry name" value="dsRNA-binding domain-like"/>
    <property type="match status" value="1"/>
</dbReference>
<keyword evidence="9" id="KW-0963">Cytoplasm</keyword>
<reference evidence="13 14" key="1">
    <citation type="submission" date="2018-10" db="EMBL/GenBank/DDBJ databases">
        <title>Sequencing the genomes of 1000 actinobacteria strains.</title>
        <authorList>
            <person name="Klenk H.-P."/>
        </authorList>
    </citation>
    <scope>NUCLEOTIDE SEQUENCE [LARGE SCALE GENOMIC DNA]</scope>
    <source>
        <strain evidence="13 14">DSM 17894</strain>
    </source>
</reference>
<evidence type="ECO:0000259" key="12">
    <source>
        <dbReference type="PROSITE" id="PS50142"/>
    </source>
</evidence>
<dbReference type="EC" id="3.1.26.3" evidence="9"/>
<dbReference type="GO" id="GO:0003725">
    <property type="term" value="F:double-stranded RNA binding"/>
    <property type="evidence" value="ECO:0007669"/>
    <property type="project" value="TreeGrafter"/>
</dbReference>
<dbReference type="PANTHER" id="PTHR11207:SF0">
    <property type="entry name" value="RIBONUCLEASE 3"/>
    <property type="match status" value="1"/>
</dbReference>
<dbReference type="HAMAP" id="MF_00104">
    <property type="entry name" value="RNase_III"/>
    <property type="match status" value="1"/>
</dbReference>
<evidence type="ECO:0000256" key="2">
    <source>
        <dbReference type="ARBA" id="ARBA00010183"/>
    </source>
</evidence>
<dbReference type="PROSITE" id="PS50137">
    <property type="entry name" value="DS_RBD"/>
    <property type="match status" value="1"/>
</dbReference>
<dbReference type="GO" id="GO:0019843">
    <property type="term" value="F:rRNA binding"/>
    <property type="evidence" value="ECO:0007669"/>
    <property type="project" value="UniProtKB-KW"/>
</dbReference>
<dbReference type="Gene3D" id="3.30.160.20">
    <property type="match status" value="1"/>
</dbReference>
<keyword evidence="7 9" id="KW-0378">Hydrolase</keyword>
<evidence type="ECO:0000256" key="3">
    <source>
        <dbReference type="ARBA" id="ARBA00022552"/>
    </source>
</evidence>
<dbReference type="PROSITE" id="PS50142">
    <property type="entry name" value="RNASE_3_2"/>
    <property type="match status" value="1"/>
</dbReference>
<evidence type="ECO:0000256" key="9">
    <source>
        <dbReference type="HAMAP-Rule" id="MF_00104"/>
    </source>
</evidence>
<dbReference type="EMBL" id="RBKS01000001">
    <property type="protein sequence ID" value="RKR73658.1"/>
    <property type="molecule type" value="Genomic_DNA"/>
</dbReference>
<dbReference type="InterPro" id="IPR014720">
    <property type="entry name" value="dsRBD_dom"/>
</dbReference>
<feature type="binding site" evidence="9">
    <location>
        <position position="56"/>
    </location>
    <ligand>
        <name>Mg(2+)</name>
        <dbReference type="ChEBI" id="CHEBI:18420"/>
    </ligand>
</feature>
<evidence type="ECO:0000256" key="8">
    <source>
        <dbReference type="ARBA" id="ARBA00022884"/>
    </source>
</evidence>
<accession>A0A495IDT7</accession>
<dbReference type="Pfam" id="PF00035">
    <property type="entry name" value="dsrm"/>
    <property type="match status" value="1"/>
</dbReference>
<evidence type="ECO:0000256" key="7">
    <source>
        <dbReference type="ARBA" id="ARBA00022801"/>
    </source>
</evidence>
<feature type="binding site" evidence="9">
    <location>
        <position position="132"/>
    </location>
    <ligand>
        <name>Mg(2+)</name>
        <dbReference type="ChEBI" id="CHEBI:18420"/>
    </ligand>
</feature>
<dbReference type="InterPro" id="IPR000999">
    <property type="entry name" value="RNase_III_dom"/>
</dbReference>
<gene>
    <name evidence="9" type="primary">rnc</name>
    <name evidence="13" type="ORF">C8E83_0752</name>
</gene>
<keyword evidence="3 9" id="KW-0698">rRNA processing</keyword>
<evidence type="ECO:0000256" key="1">
    <source>
        <dbReference type="ARBA" id="ARBA00000109"/>
    </source>
</evidence>
<evidence type="ECO:0000313" key="14">
    <source>
        <dbReference type="Proteomes" id="UP000280008"/>
    </source>
</evidence>
<dbReference type="GO" id="GO:0010468">
    <property type="term" value="P:regulation of gene expression"/>
    <property type="evidence" value="ECO:0007669"/>
    <property type="project" value="TreeGrafter"/>
</dbReference>
<comment type="function">
    <text evidence="9">Digests double-stranded RNA. Involved in the processing of primary rRNA transcript to yield the immediate precursors to the large and small rRNAs (23S and 16S). Processes some mRNAs, and tRNAs when they are encoded in the rRNA operon. Processes pre-crRNA and tracrRNA of type II CRISPR loci if present in the organism.</text>
</comment>
<dbReference type="NCBIfam" id="TIGR02191">
    <property type="entry name" value="RNaseIII"/>
    <property type="match status" value="1"/>
</dbReference>
<keyword evidence="9" id="KW-0479">Metal-binding</keyword>
<evidence type="ECO:0000256" key="5">
    <source>
        <dbReference type="ARBA" id="ARBA00022722"/>
    </source>
</evidence>
<keyword evidence="8 9" id="KW-0694">RNA-binding</keyword>
<evidence type="ECO:0000259" key="11">
    <source>
        <dbReference type="PROSITE" id="PS50137"/>
    </source>
</evidence>
<evidence type="ECO:0000256" key="10">
    <source>
        <dbReference type="SAM" id="MobiDB-lite"/>
    </source>
</evidence>
<dbReference type="InterPro" id="IPR036389">
    <property type="entry name" value="RNase_III_sf"/>
</dbReference>
<feature type="domain" description="DRBM" evidence="11">
    <location>
        <begin position="170"/>
        <end position="238"/>
    </location>
</feature>
<evidence type="ECO:0000313" key="13">
    <source>
        <dbReference type="EMBL" id="RKR73658.1"/>
    </source>
</evidence>
<sequence length="267" mass="27553">MSQPVSGSASLESGPDRAELLSTLGVDVSPDLLELALTHRSYAYEHGGIGNNERLEFLGDSILGQAVTVMLFRENPDLDEGDLAKRRASLVSTVALAEVAGHIGLGAFIRLGRGEEMTGGRKKHSILADTVEAIIGATYLDAGPVEATALVMRLIAPLLADPDRFGAAMDPKTSLQELASALGRGMPNYVISDSGPDHDKRFHAVVRLGKDDIASGEGSSKKMAEMAAALEAWTSLTAAQAGGGVASDDTVGSPASADVATTPGADS</sequence>
<keyword evidence="5 9" id="KW-0540">Nuclease</keyword>
<feature type="active site" evidence="9">
    <location>
        <position position="60"/>
    </location>
</feature>
<dbReference type="RefSeq" id="WP_121368500.1">
    <property type="nucleotide sequence ID" value="NZ_RBKS01000001.1"/>
</dbReference>
<keyword evidence="14" id="KW-1185">Reference proteome</keyword>
<keyword evidence="4 9" id="KW-0507">mRNA processing</keyword>
<protein>
    <recommendedName>
        <fullName evidence="9">Ribonuclease 3</fullName>
        <ecNumber evidence="9">3.1.26.3</ecNumber>
    </recommendedName>
    <alternativeName>
        <fullName evidence="9">Ribonuclease III</fullName>
        <shortName evidence="9">RNase III</shortName>
    </alternativeName>
</protein>
<dbReference type="GO" id="GO:0005737">
    <property type="term" value="C:cytoplasm"/>
    <property type="evidence" value="ECO:0007669"/>
    <property type="project" value="UniProtKB-SubCell"/>
</dbReference>
<dbReference type="InterPro" id="IPR011907">
    <property type="entry name" value="RNase_III"/>
</dbReference>
<comment type="caution">
    <text evidence="13">The sequence shown here is derived from an EMBL/GenBank/DDBJ whole genome shotgun (WGS) entry which is preliminary data.</text>
</comment>
<dbReference type="Pfam" id="PF14622">
    <property type="entry name" value="Ribonucleas_3_3"/>
    <property type="match status" value="1"/>
</dbReference>
<keyword evidence="9" id="KW-0460">Magnesium</keyword>
<dbReference type="FunFam" id="1.10.1520.10:FF:000001">
    <property type="entry name" value="Ribonuclease 3"/>
    <property type="match status" value="1"/>
</dbReference>
<dbReference type="OrthoDB" id="9805026at2"/>
<dbReference type="Gene3D" id="1.10.1520.10">
    <property type="entry name" value="Ribonuclease III domain"/>
    <property type="match status" value="1"/>
</dbReference>
<comment type="similarity">
    <text evidence="2">Belongs to the ribonuclease III family.</text>
</comment>
<dbReference type="SUPFAM" id="SSF69065">
    <property type="entry name" value="RNase III domain-like"/>
    <property type="match status" value="1"/>
</dbReference>
<feature type="binding site" evidence="9">
    <location>
        <position position="129"/>
    </location>
    <ligand>
        <name>Mg(2+)</name>
        <dbReference type="ChEBI" id="CHEBI:18420"/>
    </ligand>
</feature>
<keyword evidence="9" id="KW-0819">tRNA processing</keyword>
<dbReference type="GO" id="GO:0006397">
    <property type="term" value="P:mRNA processing"/>
    <property type="evidence" value="ECO:0007669"/>
    <property type="project" value="UniProtKB-UniRule"/>
</dbReference>
<name>A0A495IDT7_9MICO</name>
<dbReference type="GO" id="GO:0046872">
    <property type="term" value="F:metal ion binding"/>
    <property type="evidence" value="ECO:0007669"/>
    <property type="project" value="UniProtKB-KW"/>
</dbReference>
<dbReference type="GO" id="GO:0004525">
    <property type="term" value="F:ribonuclease III activity"/>
    <property type="evidence" value="ECO:0007669"/>
    <property type="project" value="UniProtKB-UniRule"/>
</dbReference>
<feature type="region of interest" description="Disordered" evidence="10">
    <location>
        <begin position="241"/>
        <end position="267"/>
    </location>
</feature>
<dbReference type="CDD" id="cd10845">
    <property type="entry name" value="DSRM_RNAse_III_family"/>
    <property type="match status" value="1"/>
</dbReference>
<proteinExistence type="inferred from homology"/>
<dbReference type="AlphaFoldDB" id="A0A495IDT7"/>
<dbReference type="PROSITE" id="PS00517">
    <property type="entry name" value="RNASE_3_1"/>
    <property type="match status" value="1"/>
</dbReference>
<organism evidence="13 14">
    <name type="scientific">Frondihabitans australicus</name>
    <dbReference type="NCBI Taxonomy" id="386892"/>
    <lineage>
        <taxon>Bacteria</taxon>
        <taxon>Bacillati</taxon>
        <taxon>Actinomycetota</taxon>
        <taxon>Actinomycetes</taxon>
        <taxon>Micrococcales</taxon>
        <taxon>Microbacteriaceae</taxon>
        <taxon>Frondihabitans</taxon>
    </lineage>
</organism>
<comment type="catalytic activity">
    <reaction evidence="1 9">
        <text>Endonucleolytic cleavage to 5'-phosphomonoester.</text>
        <dbReference type="EC" id="3.1.26.3"/>
    </reaction>
</comment>
<dbReference type="PANTHER" id="PTHR11207">
    <property type="entry name" value="RIBONUCLEASE III"/>
    <property type="match status" value="1"/>
</dbReference>
<feature type="domain" description="RNase III" evidence="12">
    <location>
        <begin position="31"/>
        <end position="143"/>
    </location>
</feature>
<evidence type="ECO:0000256" key="6">
    <source>
        <dbReference type="ARBA" id="ARBA00022759"/>
    </source>
</evidence>
<feature type="active site" evidence="9">
    <location>
        <position position="132"/>
    </location>
</feature>
<comment type="subcellular location">
    <subcellularLocation>
        <location evidence="9">Cytoplasm</location>
    </subcellularLocation>
</comment>
<dbReference type="GO" id="GO:0008033">
    <property type="term" value="P:tRNA processing"/>
    <property type="evidence" value="ECO:0007669"/>
    <property type="project" value="UniProtKB-KW"/>
</dbReference>
<comment type="cofactor">
    <cofactor evidence="9">
        <name>Mg(2+)</name>
        <dbReference type="ChEBI" id="CHEBI:18420"/>
    </cofactor>
</comment>
<keyword evidence="9" id="KW-0699">rRNA-binding</keyword>
<evidence type="ECO:0000256" key="4">
    <source>
        <dbReference type="ARBA" id="ARBA00022664"/>
    </source>
</evidence>
<keyword evidence="6 9" id="KW-0255">Endonuclease</keyword>
<dbReference type="GO" id="GO:0006364">
    <property type="term" value="P:rRNA processing"/>
    <property type="evidence" value="ECO:0007669"/>
    <property type="project" value="UniProtKB-UniRule"/>
</dbReference>
<dbReference type="Proteomes" id="UP000280008">
    <property type="component" value="Unassembled WGS sequence"/>
</dbReference>